<reference evidence="1" key="1">
    <citation type="submission" date="2021-01" db="EMBL/GenBank/DDBJ databases">
        <authorList>
            <person name="Corre E."/>
            <person name="Pelletier E."/>
            <person name="Niang G."/>
            <person name="Scheremetjew M."/>
            <person name="Finn R."/>
            <person name="Kale V."/>
            <person name="Holt S."/>
            <person name="Cochrane G."/>
            <person name="Meng A."/>
            <person name="Brown T."/>
            <person name="Cohen L."/>
        </authorList>
    </citation>
    <scope>NUCLEOTIDE SEQUENCE</scope>
    <source>
        <strain evidence="1">PLY182g</strain>
    </source>
</reference>
<name>A0A7S0LD35_9EUKA</name>
<evidence type="ECO:0000313" key="1">
    <source>
        <dbReference type="EMBL" id="CAD8606482.1"/>
    </source>
</evidence>
<proteinExistence type="predicted"/>
<organism evidence="1">
    <name type="scientific">Coccolithus braarudii</name>
    <dbReference type="NCBI Taxonomy" id="221442"/>
    <lineage>
        <taxon>Eukaryota</taxon>
        <taxon>Haptista</taxon>
        <taxon>Haptophyta</taxon>
        <taxon>Prymnesiophyceae</taxon>
        <taxon>Coccolithales</taxon>
        <taxon>Coccolithaceae</taxon>
        <taxon>Coccolithus</taxon>
    </lineage>
</organism>
<dbReference type="AlphaFoldDB" id="A0A7S0LD35"/>
<accession>A0A7S0LD35</accession>
<dbReference type="EMBL" id="HBEY01020482">
    <property type="protein sequence ID" value="CAD8606482.1"/>
    <property type="molecule type" value="Transcribed_RNA"/>
</dbReference>
<gene>
    <name evidence="1" type="ORF">CPEL01642_LOCUS9817</name>
</gene>
<sequence length="276" mass="29362">MVELTDAPLPDALPLSSLRLAAGSSIEVCWDVEMTDGTDAQVWWKAEIHEAQTEEAGHLLVYEADHGFEAEERSVVFTSSTQLTDVELAQSLEWRELGSTRELADVDSATLDAEEAAAASSDDDAGPLQVGVLVKAQLDGSGAFFSAVVAASNDDGTLDLQCDDQTLVQGVPRERVQPVAVSGEVAAALGREEEECVEGVDAFFNTFVQALTSGAMFAKLSPEQQAVASAKVRGLRPHFEAELEAFRSDRGHGAVVTGEDIQAMLPRVMARSAAAR</sequence>
<protein>
    <submittedName>
        <fullName evidence="1">Uncharacterized protein</fullName>
    </submittedName>
</protein>